<feature type="transmembrane region" description="Helical" evidence="1">
    <location>
        <begin position="100"/>
        <end position="119"/>
    </location>
</feature>
<dbReference type="Pfam" id="PF11299">
    <property type="entry name" value="DUF3100"/>
    <property type="match status" value="1"/>
</dbReference>
<organism evidence="2 3">
    <name type="scientific">Providencia rettgeri</name>
    <dbReference type="NCBI Taxonomy" id="587"/>
    <lineage>
        <taxon>Bacteria</taxon>
        <taxon>Pseudomonadati</taxon>
        <taxon>Pseudomonadota</taxon>
        <taxon>Gammaproteobacteria</taxon>
        <taxon>Enterobacterales</taxon>
        <taxon>Morganellaceae</taxon>
        <taxon>Providencia</taxon>
    </lineage>
</organism>
<evidence type="ECO:0000313" key="3">
    <source>
        <dbReference type="Proteomes" id="UP000254208"/>
    </source>
</evidence>
<accession>A0A379FNV3</accession>
<dbReference type="AlphaFoldDB" id="A0A379FNV3"/>
<reference evidence="2 3" key="1">
    <citation type="submission" date="2018-06" db="EMBL/GenBank/DDBJ databases">
        <authorList>
            <consortium name="Pathogen Informatics"/>
            <person name="Doyle S."/>
        </authorList>
    </citation>
    <scope>NUCLEOTIDE SEQUENCE [LARGE SCALE GENOMIC DNA]</scope>
    <source>
        <strain evidence="2 3">NCTC11801</strain>
    </source>
</reference>
<feature type="transmembrane region" description="Helical" evidence="1">
    <location>
        <begin position="154"/>
        <end position="178"/>
    </location>
</feature>
<dbReference type="Proteomes" id="UP000254208">
    <property type="component" value="Unassembled WGS sequence"/>
</dbReference>
<dbReference type="EMBL" id="UGTZ01000001">
    <property type="protein sequence ID" value="SUC30337.1"/>
    <property type="molecule type" value="Genomic_DNA"/>
</dbReference>
<feature type="transmembrane region" description="Helical" evidence="1">
    <location>
        <begin position="185"/>
        <end position="206"/>
    </location>
</feature>
<dbReference type="InterPro" id="IPR021450">
    <property type="entry name" value="DUF3100"/>
</dbReference>
<proteinExistence type="predicted"/>
<sequence length="265" mass="28244">MGILKDSKLLLVSLLIILLSEAIGQIKISLVMVFPMLYSMLMGGIISFPKFKILSEKNMAHASSIMSVALVILIAKLSTSVGASWEKIIQAGGALILQEVGHFIGTILLGLPLAIMLGMGREAVGATYSIGREPNIAIIEAKYGLSSPEGRGVMAMYICGTLYGAVWMGVIASVIAGLDIMSPLALAMGAGVGSGSMLAASVAPLLELYPEHAADIQAFSSSANLMSSVLGLYIYIFFSLPFASFLYNKLKRKTCNRISRYRIRI</sequence>
<keyword evidence="1" id="KW-0812">Transmembrane</keyword>
<evidence type="ECO:0000256" key="1">
    <source>
        <dbReference type="SAM" id="Phobius"/>
    </source>
</evidence>
<feature type="transmembrane region" description="Helical" evidence="1">
    <location>
        <begin position="226"/>
        <end position="247"/>
    </location>
</feature>
<feature type="transmembrane region" description="Helical" evidence="1">
    <location>
        <begin position="59"/>
        <end position="79"/>
    </location>
</feature>
<gene>
    <name evidence="2" type="ORF">NCTC11801_01263</name>
</gene>
<keyword evidence="1" id="KW-1133">Transmembrane helix</keyword>
<evidence type="ECO:0000313" key="2">
    <source>
        <dbReference type="EMBL" id="SUC30337.1"/>
    </source>
</evidence>
<name>A0A379FNV3_PRORE</name>
<keyword evidence="1" id="KW-0472">Membrane</keyword>
<protein>
    <submittedName>
        <fullName evidence="2">Protein of uncharacterized function (DUF3100)</fullName>
    </submittedName>
</protein>